<dbReference type="AlphaFoldDB" id="A0A0P7B044"/>
<proteinExistence type="predicted"/>
<protein>
    <recommendedName>
        <fullName evidence="2">Alpha/beta hydrolase fold-3 domain-containing protein</fullName>
    </recommendedName>
</protein>
<evidence type="ECO:0000313" key="4">
    <source>
        <dbReference type="Proteomes" id="UP000050424"/>
    </source>
</evidence>
<evidence type="ECO:0000256" key="1">
    <source>
        <dbReference type="SAM" id="Coils"/>
    </source>
</evidence>
<accession>A0A0P7B044</accession>
<dbReference type="PANTHER" id="PTHR23024">
    <property type="entry name" value="ARYLACETAMIDE DEACETYLASE"/>
    <property type="match status" value="1"/>
</dbReference>
<evidence type="ECO:0000259" key="2">
    <source>
        <dbReference type="Pfam" id="PF07859"/>
    </source>
</evidence>
<dbReference type="InterPro" id="IPR029058">
    <property type="entry name" value="AB_hydrolase_fold"/>
</dbReference>
<name>A0A0P7B044_9HYPO</name>
<feature type="coiled-coil region" evidence="1">
    <location>
        <begin position="13"/>
        <end position="40"/>
    </location>
</feature>
<dbReference type="Pfam" id="PF07859">
    <property type="entry name" value="Abhydrolase_3"/>
    <property type="match status" value="1"/>
</dbReference>
<keyword evidence="4" id="KW-1185">Reference proteome</keyword>
<reference evidence="3 4" key="1">
    <citation type="submission" date="2015-09" db="EMBL/GenBank/DDBJ databases">
        <title>Draft genome of a European isolate of the apple canker pathogen Neonectria ditissima.</title>
        <authorList>
            <person name="Gomez-Cortecero A."/>
            <person name="Harrison R.J."/>
            <person name="Armitage A.D."/>
        </authorList>
    </citation>
    <scope>NUCLEOTIDE SEQUENCE [LARGE SCALE GENOMIC DNA]</scope>
    <source>
        <strain evidence="3 4">R09/05</strain>
    </source>
</reference>
<dbReference type="EMBL" id="LKCW01000033">
    <property type="protein sequence ID" value="KPM43419.1"/>
    <property type="molecule type" value="Genomic_DNA"/>
</dbReference>
<feature type="domain" description="Alpha/beta hydrolase fold-3" evidence="2">
    <location>
        <begin position="151"/>
        <end position="347"/>
    </location>
</feature>
<sequence length="404" mass="45017">MDPASQLRYDTAREDWLAAATRARNEKQKAKEAYNEENEIGLTGDKTFEQWVATNSPAFSVSYQDFQARAAAYQQIAKHSNPDEWSKWEEEYSRQYRDAYWGDGEDKAIPYLFSRPFTVEYLPIWPGRSSRALIHKASGAGRGRRLRPLHVDIHSGAFIGGIPESLARFDDRVAKETGAVVVSITYRCAPEHVFPAAIDDVDATIKWLQENAEARLGADPTLMTVGGFSAGGNLAVAATQQKTCHSPSPTAIKASVTFYASIDLRLGPHDKPRPASFPARDPAALLFPLFDSYAAPARAKHFDDPRLSPILAKTETLPKRMLLVVPGIDILVAEQTAFAERVNAEDEQDGLTPRVEVFYQEKGFHGYLELPDAVSNKELKGKAFDRGVDVLRETYSSHGWSWER</sequence>
<evidence type="ECO:0000313" key="3">
    <source>
        <dbReference type="EMBL" id="KPM43419.1"/>
    </source>
</evidence>
<dbReference type="STRING" id="78410.A0A0P7B044"/>
<dbReference type="GO" id="GO:0016787">
    <property type="term" value="F:hydrolase activity"/>
    <property type="evidence" value="ECO:0007669"/>
    <property type="project" value="InterPro"/>
</dbReference>
<dbReference type="InterPro" id="IPR050466">
    <property type="entry name" value="Carboxylest/Gibb_receptor"/>
</dbReference>
<keyword evidence="1" id="KW-0175">Coiled coil</keyword>
<dbReference type="Gene3D" id="3.40.50.1820">
    <property type="entry name" value="alpha/beta hydrolase"/>
    <property type="match status" value="1"/>
</dbReference>
<comment type="caution">
    <text evidence="3">The sequence shown here is derived from an EMBL/GenBank/DDBJ whole genome shotgun (WGS) entry which is preliminary data.</text>
</comment>
<dbReference type="PANTHER" id="PTHR23024:SF584">
    <property type="entry name" value="FAMILY PROTEIN, PUTATIVE (AFU_ORTHOLOGUE AFUA_3G14530)-RELATED"/>
    <property type="match status" value="1"/>
</dbReference>
<dbReference type="OrthoDB" id="19653at2759"/>
<dbReference type="SUPFAM" id="SSF53474">
    <property type="entry name" value="alpha/beta-Hydrolases"/>
    <property type="match status" value="1"/>
</dbReference>
<dbReference type="InterPro" id="IPR013094">
    <property type="entry name" value="AB_hydrolase_3"/>
</dbReference>
<dbReference type="Proteomes" id="UP000050424">
    <property type="component" value="Unassembled WGS sequence"/>
</dbReference>
<gene>
    <name evidence="3" type="ORF">AK830_g3147</name>
</gene>
<organism evidence="3 4">
    <name type="scientific">Neonectria ditissima</name>
    <dbReference type="NCBI Taxonomy" id="78410"/>
    <lineage>
        <taxon>Eukaryota</taxon>
        <taxon>Fungi</taxon>
        <taxon>Dikarya</taxon>
        <taxon>Ascomycota</taxon>
        <taxon>Pezizomycotina</taxon>
        <taxon>Sordariomycetes</taxon>
        <taxon>Hypocreomycetidae</taxon>
        <taxon>Hypocreales</taxon>
        <taxon>Nectriaceae</taxon>
        <taxon>Neonectria</taxon>
    </lineage>
</organism>